<name>A0A5C1YFP7_9MICO</name>
<dbReference type="EMBL" id="CP043505">
    <property type="protein sequence ID" value="QEO15006.1"/>
    <property type="molecule type" value="Genomic_DNA"/>
</dbReference>
<dbReference type="AlphaFoldDB" id="A0A5C1YFP7"/>
<accession>A0A5C1YFP7</accession>
<evidence type="ECO:0000313" key="5">
    <source>
        <dbReference type="Proteomes" id="UP000324678"/>
    </source>
</evidence>
<sequence length="177" mass="18245">MTRRAALVIATVAYLALVGWATFGTVSWHRIGWQAEYGVLTPSIWFEPTTWSIGSPVEWALNVAMFVPIGLLFAMLVGARRWLLALLSAAALSVAIEIAQIPIDDRISDPRDLAANSAGAAIGVAIAATGWLVGAIVRGLARPSAMVAGVSTGAGSARAASSASGSDSASRQLSRAA</sequence>
<dbReference type="RefSeq" id="WP_149161025.1">
    <property type="nucleotide sequence ID" value="NZ_CP043505.1"/>
</dbReference>
<protein>
    <recommendedName>
        <fullName evidence="3">VanZ-like domain-containing protein</fullName>
    </recommendedName>
</protein>
<dbReference type="PANTHER" id="PTHR28008:SF1">
    <property type="entry name" value="DOMAIN PROTEIN, PUTATIVE (AFU_ORTHOLOGUE AFUA_3G10980)-RELATED"/>
    <property type="match status" value="1"/>
</dbReference>
<evidence type="ECO:0000259" key="3">
    <source>
        <dbReference type="Pfam" id="PF04892"/>
    </source>
</evidence>
<evidence type="ECO:0000256" key="2">
    <source>
        <dbReference type="SAM" id="Phobius"/>
    </source>
</evidence>
<dbReference type="KEGG" id="ail:FLP10_11715"/>
<feature type="domain" description="VanZ-like" evidence="3">
    <location>
        <begin position="13"/>
        <end position="128"/>
    </location>
</feature>
<keyword evidence="2" id="KW-0472">Membrane</keyword>
<dbReference type="InterPro" id="IPR006976">
    <property type="entry name" value="VanZ-like"/>
</dbReference>
<feature type="region of interest" description="Disordered" evidence="1">
    <location>
        <begin position="155"/>
        <end position="177"/>
    </location>
</feature>
<feature type="compositionally biased region" description="Low complexity" evidence="1">
    <location>
        <begin position="155"/>
        <end position="170"/>
    </location>
</feature>
<organism evidence="4 5">
    <name type="scientific">Agromyces intestinalis</name>
    <dbReference type="NCBI Taxonomy" id="2592652"/>
    <lineage>
        <taxon>Bacteria</taxon>
        <taxon>Bacillati</taxon>
        <taxon>Actinomycetota</taxon>
        <taxon>Actinomycetes</taxon>
        <taxon>Micrococcales</taxon>
        <taxon>Microbacteriaceae</taxon>
        <taxon>Agromyces</taxon>
    </lineage>
</organism>
<dbReference type="OrthoDB" id="3787741at2"/>
<proteinExistence type="predicted"/>
<feature type="transmembrane region" description="Helical" evidence="2">
    <location>
        <begin position="59"/>
        <end position="77"/>
    </location>
</feature>
<keyword evidence="2" id="KW-0812">Transmembrane</keyword>
<dbReference type="Pfam" id="PF04892">
    <property type="entry name" value="VanZ"/>
    <property type="match status" value="1"/>
</dbReference>
<dbReference type="PANTHER" id="PTHR28008">
    <property type="entry name" value="DOMAIN PROTEIN, PUTATIVE (AFU_ORTHOLOGUE AFUA_3G10980)-RELATED"/>
    <property type="match status" value="1"/>
</dbReference>
<feature type="transmembrane region" description="Helical" evidence="2">
    <location>
        <begin position="84"/>
        <end position="103"/>
    </location>
</feature>
<evidence type="ECO:0000256" key="1">
    <source>
        <dbReference type="SAM" id="MobiDB-lite"/>
    </source>
</evidence>
<evidence type="ECO:0000313" key="4">
    <source>
        <dbReference type="EMBL" id="QEO15006.1"/>
    </source>
</evidence>
<reference evidence="4 5" key="1">
    <citation type="submission" date="2019-09" db="EMBL/GenBank/DDBJ databases">
        <title>Genome sequencing of strain KACC 19306.</title>
        <authorList>
            <person name="Heo J."/>
            <person name="Kim S.-J."/>
            <person name="Kim J.-S."/>
            <person name="Hong S.-B."/>
            <person name="Kwon S.-W."/>
        </authorList>
    </citation>
    <scope>NUCLEOTIDE SEQUENCE [LARGE SCALE GENOMIC DNA]</scope>
    <source>
        <strain evidence="4 5">KACC 19306</strain>
    </source>
</reference>
<keyword evidence="2" id="KW-1133">Transmembrane helix</keyword>
<gene>
    <name evidence="4" type="ORF">FLP10_11715</name>
</gene>
<keyword evidence="5" id="KW-1185">Reference proteome</keyword>
<feature type="transmembrane region" description="Helical" evidence="2">
    <location>
        <begin position="115"/>
        <end position="137"/>
    </location>
</feature>
<dbReference type="Proteomes" id="UP000324678">
    <property type="component" value="Chromosome"/>
</dbReference>